<dbReference type="AlphaFoldDB" id="A0AAD4L4H7"/>
<protein>
    <submittedName>
        <fullName evidence="2">Uncharacterized protein</fullName>
    </submittedName>
</protein>
<reference evidence="2" key="1">
    <citation type="submission" date="2022-01" db="EMBL/GenBank/DDBJ databases">
        <title>Comparative genomics reveals a dynamic genome evolution in the ectomycorrhizal milk-cap (Lactarius) mushrooms.</title>
        <authorList>
            <consortium name="DOE Joint Genome Institute"/>
            <person name="Lebreton A."/>
            <person name="Tang N."/>
            <person name="Kuo A."/>
            <person name="LaButti K."/>
            <person name="Drula E."/>
            <person name="Barry K."/>
            <person name="Clum A."/>
            <person name="Lipzen A."/>
            <person name="Mousain D."/>
            <person name="Ng V."/>
            <person name="Wang R."/>
            <person name="Wang X."/>
            <person name="Dai Y."/>
            <person name="Henrissat B."/>
            <person name="Grigoriev I.V."/>
            <person name="Guerin-Laguette A."/>
            <person name="Yu F."/>
            <person name="Martin F.M."/>
        </authorList>
    </citation>
    <scope>NUCLEOTIDE SEQUENCE</scope>
    <source>
        <strain evidence="2">QP</strain>
    </source>
</reference>
<dbReference type="Proteomes" id="UP001201163">
    <property type="component" value="Unassembled WGS sequence"/>
</dbReference>
<accession>A0AAD4L4H7</accession>
<dbReference type="EMBL" id="JAKELL010000382">
    <property type="protein sequence ID" value="KAH8977042.1"/>
    <property type="molecule type" value="Genomic_DNA"/>
</dbReference>
<organism evidence="2 3">
    <name type="scientific">Lactarius akahatsu</name>
    <dbReference type="NCBI Taxonomy" id="416441"/>
    <lineage>
        <taxon>Eukaryota</taxon>
        <taxon>Fungi</taxon>
        <taxon>Dikarya</taxon>
        <taxon>Basidiomycota</taxon>
        <taxon>Agaricomycotina</taxon>
        <taxon>Agaricomycetes</taxon>
        <taxon>Russulales</taxon>
        <taxon>Russulaceae</taxon>
        <taxon>Lactarius</taxon>
    </lineage>
</organism>
<evidence type="ECO:0000313" key="2">
    <source>
        <dbReference type="EMBL" id="KAH8977568.1"/>
    </source>
</evidence>
<proteinExistence type="predicted"/>
<sequence>MHVRHSLAMYFATFGGSDIEALDPIVELQRDDVRRTTTAAVEIGGGWWMEGGMDIIDVGETATVL</sequence>
<evidence type="ECO:0000313" key="1">
    <source>
        <dbReference type="EMBL" id="KAH8977042.1"/>
    </source>
</evidence>
<comment type="caution">
    <text evidence="2">The sequence shown here is derived from an EMBL/GenBank/DDBJ whole genome shotgun (WGS) entry which is preliminary data.</text>
</comment>
<name>A0AAD4L4H7_9AGAM</name>
<keyword evidence="3" id="KW-1185">Reference proteome</keyword>
<gene>
    <name evidence="2" type="ORF">EDB92DRAFT_1957890</name>
    <name evidence="1" type="ORF">EDB92DRAFT_1959034</name>
</gene>
<evidence type="ECO:0000313" key="3">
    <source>
        <dbReference type="Proteomes" id="UP001201163"/>
    </source>
</evidence>
<dbReference type="EMBL" id="JAKELL010000301">
    <property type="protein sequence ID" value="KAH8977568.1"/>
    <property type="molecule type" value="Genomic_DNA"/>
</dbReference>